<dbReference type="STRING" id="1196081.A0A364LAC2"/>
<proteinExistence type="predicted"/>
<dbReference type="GeneID" id="63797974"/>
<dbReference type="Proteomes" id="UP000249363">
    <property type="component" value="Unassembled WGS sequence"/>
</dbReference>
<keyword evidence="2" id="KW-1133">Transmembrane helix</keyword>
<protein>
    <recommendedName>
        <fullName evidence="5">Transmembrane protein</fullName>
    </recommendedName>
</protein>
<evidence type="ECO:0000256" key="1">
    <source>
        <dbReference type="SAM" id="MobiDB-lite"/>
    </source>
</evidence>
<keyword evidence="2" id="KW-0812">Transmembrane</keyword>
<keyword evidence="2" id="KW-0472">Membrane</keyword>
<evidence type="ECO:0000313" key="4">
    <source>
        <dbReference type="Proteomes" id="UP000249363"/>
    </source>
</evidence>
<sequence length="423" mass="47723">MIWVRYLPRNPRFDLRQCRTFTTGPTSIVNVRPVRIKRPWFRRFATSVFVYGVAFQIWTSFVYARLEQSTLGDPSTGVPSAVLSETRIIEANKRNRKALDDEDEDEDVTFIPLSWPRLRPGDLYKKSDPEWQAIQKYTNDAEKTSVLMKELEDLVLAKLSLQPKFVRALGGKPLKVGESWLLAHTPFRAPPQYETIGLAIADDEIALVSKPISREQGQLLTAALFPSAVASAMYAAGTVFWKRKIQQFQNYVGSEDRSTRDAIMQLKKINFQSDLNPSTSVSLQSFADWEKSLSSGTVEEVDPSAVSATTTTSTPQSQPDASRIPPVLSLVQGLSSQYKGSDIYLAYLTFRLHLMRNRALQRKVPPRGVFYVSGPVGIKGPKGECRVEVLGEYDPAEKKWCSLMVDLKDLRQDGQKPLGYYRE</sequence>
<feature type="compositionally biased region" description="Low complexity" evidence="1">
    <location>
        <begin position="303"/>
        <end position="322"/>
    </location>
</feature>
<evidence type="ECO:0008006" key="5">
    <source>
        <dbReference type="Google" id="ProtNLM"/>
    </source>
</evidence>
<dbReference type="RefSeq" id="XP_040737262.1">
    <property type="nucleotide sequence ID" value="XM_040881601.1"/>
</dbReference>
<evidence type="ECO:0000313" key="3">
    <source>
        <dbReference type="EMBL" id="RAO72748.1"/>
    </source>
</evidence>
<evidence type="ECO:0000256" key="2">
    <source>
        <dbReference type="SAM" id="Phobius"/>
    </source>
</evidence>
<dbReference type="EMBL" id="MIKG01000020">
    <property type="protein sequence ID" value="RAO72748.1"/>
    <property type="molecule type" value="Genomic_DNA"/>
</dbReference>
<reference evidence="3 4" key="1">
    <citation type="journal article" date="2017" name="Biotechnol. Biofuels">
        <title>Differential beta-glucosidase expression as a function of carbon source availability in Talaromyces amestolkiae: a genomic and proteomic approach.</title>
        <authorList>
            <person name="de Eugenio L.I."/>
            <person name="Mendez-Liter J.A."/>
            <person name="Nieto-Dominguez M."/>
            <person name="Alonso L."/>
            <person name="Gil-Munoz J."/>
            <person name="Barriuso J."/>
            <person name="Prieto A."/>
            <person name="Martinez M.J."/>
        </authorList>
    </citation>
    <scope>NUCLEOTIDE SEQUENCE [LARGE SCALE GENOMIC DNA]</scope>
    <source>
        <strain evidence="3 4">CIB</strain>
    </source>
</reference>
<gene>
    <name evidence="3" type="ORF">BHQ10_008760</name>
</gene>
<accession>A0A364LAC2</accession>
<dbReference type="OrthoDB" id="8062037at2759"/>
<feature type="region of interest" description="Disordered" evidence="1">
    <location>
        <begin position="298"/>
        <end position="322"/>
    </location>
</feature>
<comment type="caution">
    <text evidence="3">The sequence shown here is derived from an EMBL/GenBank/DDBJ whole genome shotgun (WGS) entry which is preliminary data.</text>
</comment>
<keyword evidence="4" id="KW-1185">Reference proteome</keyword>
<organism evidence="3 4">
    <name type="scientific">Talaromyces amestolkiae</name>
    <dbReference type="NCBI Taxonomy" id="1196081"/>
    <lineage>
        <taxon>Eukaryota</taxon>
        <taxon>Fungi</taxon>
        <taxon>Dikarya</taxon>
        <taxon>Ascomycota</taxon>
        <taxon>Pezizomycotina</taxon>
        <taxon>Eurotiomycetes</taxon>
        <taxon>Eurotiomycetidae</taxon>
        <taxon>Eurotiales</taxon>
        <taxon>Trichocomaceae</taxon>
        <taxon>Talaromyces</taxon>
        <taxon>Talaromyces sect. Talaromyces</taxon>
    </lineage>
</organism>
<feature type="transmembrane region" description="Helical" evidence="2">
    <location>
        <begin position="44"/>
        <end position="64"/>
    </location>
</feature>
<dbReference type="AlphaFoldDB" id="A0A364LAC2"/>
<name>A0A364LAC2_TALAM</name>